<dbReference type="InterPro" id="IPR000408">
    <property type="entry name" value="Reg_chr_condens"/>
</dbReference>
<feature type="repeat" description="RCC1" evidence="2">
    <location>
        <begin position="198"/>
        <end position="250"/>
    </location>
</feature>
<reference evidence="4" key="1">
    <citation type="submission" date="2022-08" db="EMBL/GenBank/DDBJ databases">
        <title>Novel sulphate-reducing endosymbionts in the free-living metamonad Anaeramoeba.</title>
        <authorList>
            <person name="Jerlstrom-Hultqvist J."/>
            <person name="Cepicka I."/>
            <person name="Gallot-Lavallee L."/>
            <person name="Salas-Leiva D."/>
            <person name="Curtis B.A."/>
            <person name="Zahonova K."/>
            <person name="Pipaliya S."/>
            <person name="Dacks J."/>
            <person name="Roger A.J."/>
        </authorList>
    </citation>
    <scope>NUCLEOTIDE SEQUENCE</scope>
    <source>
        <strain evidence="4">Busselton2</strain>
    </source>
</reference>
<evidence type="ECO:0000313" key="4">
    <source>
        <dbReference type="EMBL" id="KAJ3428095.1"/>
    </source>
</evidence>
<sequence length="598" mass="68635">MKVTTLFLWGTYHHLPNLESTITKPTCIDNIHKITEKPIKRIISNVEAFLFLTKSQKLYHVGYGSNHKIQHIQVTNPKSILGGRDHFIIQTQDNRLYSIGQNLYLQSGMIFDGKIRNVLSEIMYFTKKKLAIKQISAGRKQTYFLCHNSELYVCGKNDNNQLGLGVTSMKVPITKSTEGVTKIYSGSFSNSLFIEKKGKIYATGSNEDGNLGLGHYEKQLLPFNIVSFFSNFKISVIKCGFCHTLILGKINGNQLLLTAGNSQCNGLGSMVSNFTPITFFGKFVIRHVEVGSCHSIVLTNDNRIFTWGKNDCGQIGIGNKQDQITPTEIIIKELSSPDLQLHITAGLHSNHVWFSKLDPISEDFLYLFQKGIFCDSKINEIKVHKLLLEWRIGETIDNIQKVFKKYSNINIKEFLRWVYSDDFNGKEQSVFTDICKDFGIKNPQNSQKSLKRDLKNLVTDEKTKDFTILIKVPLDKLEDNTTENDIQINQKLNGNVLKDMLTVEKEIKIHKLILIARSQLYRDMFTNITETINSVHDYSGKSFQTLKIFYKFLYTRKIEFENDDDVDLIINELEDVIDYYQLNSNSYLIKELEKLKKK</sequence>
<keyword evidence="1" id="KW-0677">Repeat</keyword>
<feature type="domain" description="BTB" evidence="3">
    <location>
        <begin position="484"/>
        <end position="562"/>
    </location>
</feature>
<dbReference type="InterPro" id="IPR009091">
    <property type="entry name" value="RCC1/BLIP-II"/>
</dbReference>
<dbReference type="SUPFAM" id="SSF54695">
    <property type="entry name" value="POZ domain"/>
    <property type="match status" value="1"/>
</dbReference>
<accession>A0AAV7YJC6</accession>
<dbReference type="Pfam" id="PF00415">
    <property type="entry name" value="RCC1"/>
    <property type="match status" value="1"/>
</dbReference>
<evidence type="ECO:0000256" key="2">
    <source>
        <dbReference type="PROSITE-ProRule" id="PRU00235"/>
    </source>
</evidence>
<evidence type="ECO:0000313" key="5">
    <source>
        <dbReference type="Proteomes" id="UP001146793"/>
    </source>
</evidence>
<feature type="repeat" description="RCC1" evidence="2">
    <location>
        <begin position="302"/>
        <end position="356"/>
    </location>
</feature>
<dbReference type="Gene3D" id="3.30.710.10">
    <property type="entry name" value="Potassium Channel Kv1.1, Chain A"/>
    <property type="match status" value="1"/>
</dbReference>
<dbReference type="Gene3D" id="2.130.10.30">
    <property type="entry name" value="Regulator of chromosome condensation 1/beta-lactamase-inhibitor protein II"/>
    <property type="match status" value="1"/>
</dbReference>
<organism evidence="4 5">
    <name type="scientific">Anaeramoeba flamelloides</name>
    <dbReference type="NCBI Taxonomy" id="1746091"/>
    <lineage>
        <taxon>Eukaryota</taxon>
        <taxon>Metamonada</taxon>
        <taxon>Anaeramoebidae</taxon>
        <taxon>Anaeramoeba</taxon>
    </lineage>
</organism>
<dbReference type="SUPFAM" id="SSF50985">
    <property type="entry name" value="RCC1/BLIP-II"/>
    <property type="match status" value="1"/>
</dbReference>
<evidence type="ECO:0000256" key="1">
    <source>
        <dbReference type="ARBA" id="ARBA00022737"/>
    </source>
</evidence>
<dbReference type="CDD" id="cd18186">
    <property type="entry name" value="BTB_POZ_ZBTB_KLHL-like"/>
    <property type="match status" value="1"/>
</dbReference>
<dbReference type="InterPro" id="IPR000210">
    <property type="entry name" value="BTB/POZ_dom"/>
</dbReference>
<proteinExistence type="predicted"/>
<dbReference type="PROSITE" id="PS50012">
    <property type="entry name" value="RCC1_3"/>
    <property type="match status" value="2"/>
</dbReference>
<dbReference type="Proteomes" id="UP001146793">
    <property type="component" value="Unassembled WGS sequence"/>
</dbReference>
<dbReference type="PROSITE" id="PS50097">
    <property type="entry name" value="BTB"/>
    <property type="match status" value="1"/>
</dbReference>
<dbReference type="Pfam" id="PF13540">
    <property type="entry name" value="RCC1_2"/>
    <property type="match status" value="1"/>
</dbReference>
<name>A0AAV7YJC6_9EUKA</name>
<evidence type="ECO:0000259" key="3">
    <source>
        <dbReference type="PROSITE" id="PS50097"/>
    </source>
</evidence>
<dbReference type="InterPro" id="IPR051625">
    <property type="entry name" value="Signaling_Regulatory_Domain"/>
</dbReference>
<dbReference type="PANTHER" id="PTHR22872">
    <property type="entry name" value="BTK-BINDING PROTEIN-RELATED"/>
    <property type="match status" value="1"/>
</dbReference>
<dbReference type="AlphaFoldDB" id="A0AAV7YJC6"/>
<dbReference type="InterPro" id="IPR011333">
    <property type="entry name" value="SKP1/BTB/POZ_sf"/>
</dbReference>
<comment type="caution">
    <text evidence="4">The sequence shown here is derived from an EMBL/GenBank/DDBJ whole genome shotgun (WGS) entry which is preliminary data.</text>
</comment>
<protein>
    <recommendedName>
        <fullName evidence="3">BTB domain-containing protein</fullName>
    </recommendedName>
</protein>
<dbReference type="Pfam" id="PF00651">
    <property type="entry name" value="BTB"/>
    <property type="match status" value="1"/>
</dbReference>
<gene>
    <name evidence="4" type="ORF">M0812_25727</name>
</gene>
<dbReference type="PRINTS" id="PR00633">
    <property type="entry name" value="RCCNDNSATION"/>
</dbReference>
<dbReference type="EMBL" id="JANTQA010000060">
    <property type="protein sequence ID" value="KAJ3428095.1"/>
    <property type="molecule type" value="Genomic_DNA"/>
</dbReference>